<evidence type="ECO:0000256" key="1">
    <source>
        <dbReference type="SAM" id="MobiDB-lite"/>
    </source>
</evidence>
<dbReference type="Proteomes" id="UP001652628">
    <property type="component" value="Chromosome X"/>
</dbReference>
<organism evidence="3 4">
    <name type="scientific">Drosophila suzukii</name>
    <name type="common">Spotted-wing drosophila fruit fly</name>
    <dbReference type="NCBI Taxonomy" id="28584"/>
    <lineage>
        <taxon>Eukaryota</taxon>
        <taxon>Metazoa</taxon>
        <taxon>Ecdysozoa</taxon>
        <taxon>Arthropoda</taxon>
        <taxon>Hexapoda</taxon>
        <taxon>Insecta</taxon>
        <taxon>Pterygota</taxon>
        <taxon>Neoptera</taxon>
        <taxon>Endopterygota</taxon>
        <taxon>Diptera</taxon>
        <taxon>Brachycera</taxon>
        <taxon>Muscomorpha</taxon>
        <taxon>Ephydroidea</taxon>
        <taxon>Drosophilidae</taxon>
        <taxon>Drosophila</taxon>
        <taxon>Sophophora</taxon>
    </lineage>
</organism>
<feature type="signal peptide" evidence="2">
    <location>
        <begin position="1"/>
        <end position="21"/>
    </location>
</feature>
<keyword evidence="3" id="KW-1185">Reference proteome</keyword>
<name>A0AB39YWG3_DROSZ</name>
<dbReference type="GeneID" id="108004626"/>
<accession>A0AB39YWG3</accession>
<proteinExistence type="predicted"/>
<sequence>MRFYLLFFLALSCCLLQSSMAAINLVRGLESAGHHRNTTGSPPPRGAPPPPRNTTASPSG</sequence>
<protein>
    <submittedName>
        <fullName evidence="4">Uncharacterized protein</fullName>
    </submittedName>
</protein>
<feature type="compositionally biased region" description="Pro residues" evidence="1">
    <location>
        <begin position="41"/>
        <end position="52"/>
    </location>
</feature>
<feature type="chain" id="PRO_5044347766" evidence="2">
    <location>
        <begin position="22"/>
        <end position="60"/>
    </location>
</feature>
<evidence type="ECO:0000256" key="2">
    <source>
        <dbReference type="SAM" id="SignalP"/>
    </source>
</evidence>
<evidence type="ECO:0000313" key="4">
    <source>
        <dbReference type="RefSeq" id="XP_016923054.1"/>
    </source>
</evidence>
<evidence type="ECO:0000313" key="3">
    <source>
        <dbReference type="Proteomes" id="UP001652628"/>
    </source>
</evidence>
<dbReference type="RefSeq" id="XP_016923054.1">
    <property type="nucleotide sequence ID" value="XM_017067565.4"/>
</dbReference>
<feature type="region of interest" description="Disordered" evidence="1">
    <location>
        <begin position="32"/>
        <end position="60"/>
    </location>
</feature>
<dbReference type="AlphaFoldDB" id="A0AB39YWG3"/>
<gene>
    <name evidence="4" type="primary">LOC108004626</name>
</gene>
<reference evidence="4" key="1">
    <citation type="submission" date="2025-08" db="UniProtKB">
        <authorList>
            <consortium name="RefSeq"/>
        </authorList>
    </citation>
    <scope>IDENTIFICATION</scope>
</reference>
<keyword evidence="2" id="KW-0732">Signal</keyword>